<dbReference type="EMBL" id="LWDL01000016">
    <property type="protein sequence ID" value="OQW51962.1"/>
    <property type="molecule type" value="Genomic_DNA"/>
</dbReference>
<evidence type="ECO:0000313" key="1">
    <source>
        <dbReference type="EMBL" id="OQW51962.1"/>
    </source>
</evidence>
<organism evidence="1 2">
    <name type="scientific">Candidatus Raskinella chloraquaticus</name>
    <dbReference type="NCBI Taxonomy" id="1951219"/>
    <lineage>
        <taxon>Bacteria</taxon>
        <taxon>Pseudomonadati</taxon>
        <taxon>Pseudomonadota</taxon>
        <taxon>Alphaproteobacteria</taxon>
        <taxon>Hyphomicrobiales</taxon>
        <taxon>Phreatobacteraceae</taxon>
        <taxon>Candidatus Raskinella</taxon>
    </lineage>
</organism>
<name>A0A1W9HX96_9HYPH</name>
<sequence>MSGFSPDWLLLREPADHAARAGNVADAVTAQFAARGDITILDLGCGAGSNLRGTYQLLPKHQSWHMVDYDPLLLESARDQLIRWADEVIAAPAGNQSLTLIKGERTINVHLVAADLAKGMEEVVPDKVDLITAAAFLDLCSQSWIDGFTAAIAKRGVAVFTPLIYDGRDRFDPPHPDDYDMLAAFHKDMLRDKGFGPAIGPKAAEVFGNALQKAGYRVLLGDSPWELDVSDTLAIALAQGFAEAVTAGSEIDNDVVERWLDYRLEHGTWKVGHTDVFAVRRRG</sequence>
<dbReference type="Gene3D" id="3.40.50.150">
    <property type="entry name" value="Vaccinia Virus protein VP39"/>
    <property type="match status" value="1"/>
</dbReference>
<evidence type="ECO:0000313" key="2">
    <source>
        <dbReference type="Proteomes" id="UP000192872"/>
    </source>
</evidence>
<proteinExistence type="predicted"/>
<dbReference type="STRING" id="1827387.A4S15_08935"/>
<accession>A0A1W9HX96</accession>
<dbReference type="Proteomes" id="UP000192872">
    <property type="component" value="Unassembled WGS sequence"/>
</dbReference>
<dbReference type="SUPFAM" id="SSF53335">
    <property type="entry name" value="S-adenosyl-L-methionine-dependent methyltransferases"/>
    <property type="match status" value="1"/>
</dbReference>
<dbReference type="InterPro" id="IPR029063">
    <property type="entry name" value="SAM-dependent_MTases_sf"/>
</dbReference>
<dbReference type="AlphaFoldDB" id="A0A1W9HX96"/>
<gene>
    <name evidence="1" type="ORF">A4S15_08935</name>
</gene>
<evidence type="ECO:0008006" key="3">
    <source>
        <dbReference type="Google" id="ProtNLM"/>
    </source>
</evidence>
<comment type="caution">
    <text evidence="1">The sequence shown here is derived from an EMBL/GenBank/DDBJ whole genome shotgun (WGS) entry which is preliminary data.</text>
</comment>
<protein>
    <recommendedName>
        <fullName evidence="3">Methyltransferase domain-containing protein</fullName>
    </recommendedName>
</protein>
<reference evidence="1 2" key="1">
    <citation type="journal article" date="2017" name="Water Res.">
        <title>Comammox in drinking water systems.</title>
        <authorList>
            <person name="Wang Y."/>
            <person name="Ma L."/>
            <person name="Mao Y."/>
            <person name="Jiang X."/>
            <person name="Xia Y."/>
            <person name="Yu K."/>
            <person name="Li B."/>
            <person name="Zhang T."/>
        </authorList>
    </citation>
    <scope>NUCLEOTIDE SEQUENCE [LARGE SCALE GENOMIC DNA]</scope>
    <source>
        <strain evidence="1">SG_bin8</strain>
    </source>
</reference>
<dbReference type="RefSeq" id="WP_376800453.1">
    <property type="nucleotide sequence ID" value="NZ_DBNB01000017.1"/>
</dbReference>